<organism evidence="2">
    <name type="scientific">marine sediment metagenome</name>
    <dbReference type="NCBI Taxonomy" id="412755"/>
    <lineage>
        <taxon>unclassified sequences</taxon>
        <taxon>metagenomes</taxon>
        <taxon>ecological metagenomes</taxon>
    </lineage>
</organism>
<dbReference type="InterPro" id="IPR007539">
    <property type="entry name" value="DUF551"/>
</dbReference>
<evidence type="ECO:0000259" key="1">
    <source>
        <dbReference type="Pfam" id="PF04448"/>
    </source>
</evidence>
<evidence type="ECO:0000313" key="2">
    <source>
        <dbReference type="EMBL" id="KKN04849.1"/>
    </source>
</evidence>
<proteinExistence type="predicted"/>
<reference evidence="2" key="1">
    <citation type="journal article" date="2015" name="Nature">
        <title>Complex archaea that bridge the gap between prokaryotes and eukaryotes.</title>
        <authorList>
            <person name="Spang A."/>
            <person name="Saw J.H."/>
            <person name="Jorgensen S.L."/>
            <person name="Zaremba-Niedzwiedzka K."/>
            <person name="Martijn J."/>
            <person name="Lind A.E."/>
            <person name="van Eijk R."/>
            <person name="Schleper C."/>
            <person name="Guy L."/>
            <person name="Ettema T.J."/>
        </authorList>
    </citation>
    <scope>NUCLEOTIDE SEQUENCE</scope>
</reference>
<gene>
    <name evidence="2" type="ORF">LCGC14_1093440</name>
</gene>
<dbReference type="AlphaFoldDB" id="A0A0F9MG42"/>
<dbReference type="Pfam" id="PF04448">
    <property type="entry name" value="DUF551"/>
    <property type="match status" value="1"/>
</dbReference>
<dbReference type="EMBL" id="LAZR01004872">
    <property type="protein sequence ID" value="KKN04849.1"/>
    <property type="molecule type" value="Genomic_DNA"/>
</dbReference>
<sequence length="113" mass="13386">MKWISIKDEKPKNNESVLIALLTEPANAPSYYRIRLSVYCKNETADNWSDQSSNSSNSFFEPTHWQSLPSVPSIKYLNRPKDCVHDWYENSNNRYCYKCGTVQKEMKKERVWK</sequence>
<feature type="domain" description="DUF551" evidence="1">
    <location>
        <begin position="2"/>
        <end position="72"/>
    </location>
</feature>
<accession>A0A0F9MG42</accession>
<protein>
    <recommendedName>
        <fullName evidence="1">DUF551 domain-containing protein</fullName>
    </recommendedName>
</protein>
<name>A0A0F9MG42_9ZZZZ</name>
<comment type="caution">
    <text evidence="2">The sequence shown here is derived from an EMBL/GenBank/DDBJ whole genome shotgun (WGS) entry which is preliminary data.</text>
</comment>